<dbReference type="InterPro" id="IPR036591">
    <property type="entry name" value="YggU-like_sf"/>
</dbReference>
<name>A0A1G2TZK9_9BACT</name>
<proteinExistence type="inferred from homology"/>
<dbReference type="Pfam" id="PF02594">
    <property type="entry name" value="DUF167"/>
    <property type="match status" value="1"/>
</dbReference>
<dbReference type="AlphaFoldDB" id="A0A1G2TZK9"/>
<evidence type="ECO:0000313" key="3">
    <source>
        <dbReference type="Proteomes" id="UP000178404"/>
    </source>
</evidence>
<evidence type="ECO:0000256" key="1">
    <source>
        <dbReference type="ARBA" id="ARBA00010364"/>
    </source>
</evidence>
<gene>
    <name evidence="2" type="ORF">A3A90_02010</name>
</gene>
<reference evidence="2 3" key="1">
    <citation type="journal article" date="2016" name="Nat. Commun.">
        <title>Thousands of microbial genomes shed light on interconnected biogeochemical processes in an aquifer system.</title>
        <authorList>
            <person name="Anantharaman K."/>
            <person name="Brown C.T."/>
            <person name="Hug L.A."/>
            <person name="Sharon I."/>
            <person name="Castelle C.J."/>
            <person name="Probst A.J."/>
            <person name="Thomas B.C."/>
            <person name="Singh A."/>
            <person name="Wilkins M.J."/>
            <person name="Karaoz U."/>
            <person name="Brodie E.L."/>
            <person name="Williams K.H."/>
            <person name="Hubbard S.S."/>
            <person name="Banfield J.F."/>
        </authorList>
    </citation>
    <scope>NUCLEOTIDE SEQUENCE [LARGE SCALE GENOMIC DNA]</scope>
</reference>
<organism evidence="2 3">
    <name type="scientific">Candidatus Zambryskibacteria bacterium RIFCSPLOWO2_01_FULL_35_19</name>
    <dbReference type="NCBI Taxonomy" id="1802757"/>
    <lineage>
        <taxon>Bacteria</taxon>
        <taxon>Candidatus Zambryskiibacteriota</taxon>
    </lineage>
</organism>
<dbReference type="SMART" id="SM01152">
    <property type="entry name" value="DUF167"/>
    <property type="match status" value="1"/>
</dbReference>
<dbReference type="InterPro" id="IPR003746">
    <property type="entry name" value="DUF167"/>
</dbReference>
<accession>A0A1G2TZK9</accession>
<protein>
    <submittedName>
        <fullName evidence="2">Uncharacterized protein</fullName>
    </submittedName>
</protein>
<dbReference type="Gene3D" id="3.30.1200.10">
    <property type="entry name" value="YggU-like"/>
    <property type="match status" value="1"/>
</dbReference>
<sequence length="86" mass="9857">MKIFVKAKAGAKTEKIIPPETKLWKEKNSESDEEEWFVIWVKEPPIQGRANIAIVKVLAEYFKISSSQIRLISGFSSKQKVFEIST</sequence>
<dbReference type="SUPFAM" id="SSF69786">
    <property type="entry name" value="YggU-like"/>
    <property type="match status" value="1"/>
</dbReference>
<dbReference type="EMBL" id="MHWA01000008">
    <property type="protein sequence ID" value="OHB01992.1"/>
    <property type="molecule type" value="Genomic_DNA"/>
</dbReference>
<comment type="similarity">
    <text evidence="1">Belongs to the UPF0235 family.</text>
</comment>
<comment type="caution">
    <text evidence="2">The sequence shown here is derived from an EMBL/GenBank/DDBJ whole genome shotgun (WGS) entry which is preliminary data.</text>
</comment>
<dbReference type="NCBIfam" id="TIGR00251">
    <property type="entry name" value="DUF167 family protein"/>
    <property type="match status" value="1"/>
</dbReference>
<evidence type="ECO:0000313" key="2">
    <source>
        <dbReference type="EMBL" id="OHB01992.1"/>
    </source>
</evidence>
<dbReference type="Proteomes" id="UP000178404">
    <property type="component" value="Unassembled WGS sequence"/>
</dbReference>